<protein>
    <submittedName>
        <fullName evidence="1">Uncharacterized protein</fullName>
    </submittedName>
</protein>
<gene>
    <name evidence="1" type="ORF">BPAE_0211g00130</name>
</gene>
<dbReference type="EMBL" id="PQXI01000210">
    <property type="protein sequence ID" value="TGO21593.1"/>
    <property type="molecule type" value="Genomic_DNA"/>
</dbReference>
<proteinExistence type="predicted"/>
<dbReference type="AlphaFoldDB" id="A0A4Z1FG21"/>
<evidence type="ECO:0000313" key="2">
    <source>
        <dbReference type="Proteomes" id="UP000297910"/>
    </source>
</evidence>
<name>A0A4Z1FG21_9HELO</name>
<keyword evidence="2" id="KW-1185">Reference proteome</keyword>
<comment type="caution">
    <text evidence="1">The sequence shown here is derived from an EMBL/GenBank/DDBJ whole genome shotgun (WGS) entry which is preliminary data.</text>
</comment>
<reference evidence="1 2" key="1">
    <citation type="submission" date="2017-12" db="EMBL/GenBank/DDBJ databases">
        <title>Comparative genomics of Botrytis spp.</title>
        <authorList>
            <person name="Valero-Jimenez C.A."/>
            <person name="Tapia P."/>
            <person name="Veloso J."/>
            <person name="Silva-Moreno E."/>
            <person name="Staats M."/>
            <person name="Valdes J.H."/>
            <person name="Van Kan J.A.L."/>
        </authorList>
    </citation>
    <scope>NUCLEOTIDE SEQUENCE [LARGE SCALE GENOMIC DNA]</scope>
    <source>
        <strain evidence="1 2">Bp0003</strain>
    </source>
</reference>
<accession>A0A4Z1FG21</accession>
<evidence type="ECO:0000313" key="1">
    <source>
        <dbReference type="EMBL" id="TGO21593.1"/>
    </source>
</evidence>
<dbReference type="Proteomes" id="UP000297910">
    <property type="component" value="Unassembled WGS sequence"/>
</dbReference>
<sequence>MLRRTKAAQWMFRKDRDAFLMLTTPALVEEETCETGPDDVTVEVFTTGACDAFEALSQESIEKVNSARSILNGQANGPTFSEAVKYLKIKNIWRPWLPGTSPTLVLKMGLDKTVQALGVIQSGHTR</sequence>
<organism evidence="1 2">
    <name type="scientific">Botrytis paeoniae</name>
    <dbReference type="NCBI Taxonomy" id="278948"/>
    <lineage>
        <taxon>Eukaryota</taxon>
        <taxon>Fungi</taxon>
        <taxon>Dikarya</taxon>
        <taxon>Ascomycota</taxon>
        <taxon>Pezizomycotina</taxon>
        <taxon>Leotiomycetes</taxon>
        <taxon>Helotiales</taxon>
        <taxon>Sclerotiniaceae</taxon>
        <taxon>Botrytis</taxon>
    </lineage>
</organism>